<dbReference type="Proteomes" id="UP000434850">
    <property type="component" value="Unassembled WGS sequence"/>
</dbReference>
<dbReference type="Gene3D" id="3.40.30.10">
    <property type="entry name" value="Glutaredoxin"/>
    <property type="match status" value="1"/>
</dbReference>
<evidence type="ECO:0000313" key="5">
    <source>
        <dbReference type="EMBL" id="MVN90784.1"/>
    </source>
</evidence>
<name>A0A6I4IQ99_9SPHI</name>
<reference evidence="5 6" key="1">
    <citation type="submission" date="2019-12" db="EMBL/GenBank/DDBJ databases">
        <title>Mucilaginibacter sp. HME9299 genome sequencing and assembly.</title>
        <authorList>
            <person name="Kang H."/>
            <person name="Kim H."/>
            <person name="Joh K."/>
        </authorList>
    </citation>
    <scope>NUCLEOTIDE SEQUENCE [LARGE SCALE GENOMIC DNA]</scope>
    <source>
        <strain evidence="5 6">HME9299</strain>
    </source>
</reference>
<dbReference type="GO" id="GO:0030313">
    <property type="term" value="C:cell envelope"/>
    <property type="evidence" value="ECO:0007669"/>
    <property type="project" value="UniProtKB-SubCell"/>
</dbReference>
<evidence type="ECO:0000256" key="4">
    <source>
        <dbReference type="ARBA" id="ARBA00023284"/>
    </source>
</evidence>
<keyword evidence="2" id="KW-0201">Cytochrome c-type biogenesis</keyword>
<comment type="subcellular location">
    <subcellularLocation>
        <location evidence="1">Cell envelope</location>
    </subcellularLocation>
</comment>
<evidence type="ECO:0000256" key="2">
    <source>
        <dbReference type="ARBA" id="ARBA00022748"/>
    </source>
</evidence>
<gene>
    <name evidence="5" type="ORF">GO816_06575</name>
</gene>
<dbReference type="GO" id="GO:0017004">
    <property type="term" value="P:cytochrome complex assembly"/>
    <property type="evidence" value="ECO:0007669"/>
    <property type="project" value="UniProtKB-KW"/>
</dbReference>
<proteinExistence type="predicted"/>
<evidence type="ECO:0000313" key="6">
    <source>
        <dbReference type="Proteomes" id="UP000434850"/>
    </source>
</evidence>
<organism evidence="5 6">
    <name type="scientific">Mucilaginibacter aquatilis</name>
    <dbReference type="NCBI Taxonomy" id="1517760"/>
    <lineage>
        <taxon>Bacteria</taxon>
        <taxon>Pseudomonadati</taxon>
        <taxon>Bacteroidota</taxon>
        <taxon>Sphingobacteriia</taxon>
        <taxon>Sphingobacteriales</taxon>
        <taxon>Sphingobacteriaceae</taxon>
        <taxon>Mucilaginibacter</taxon>
    </lineage>
</organism>
<protein>
    <submittedName>
        <fullName evidence="5">Redoxin domain-containing protein</fullName>
    </submittedName>
</protein>
<dbReference type="InterPro" id="IPR050553">
    <property type="entry name" value="Thioredoxin_ResA/DsbE_sf"/>
</dbReference>
<dbReference type="PANTHER" id="PTHR42852:SF6">
    <property type="entry name" value="THIOL:DISULFIDE INTERCHANGE PROTEIN DSBE"/>
    <property type="match status" value="1"/>
</dbReference>
<dbReference type="EMBL" id="WQLA01000002">
    <property type="protein sequence ID" value="MVN90784.1"/>
    <property type="molecule type" value="Genomic_DNA"/>
</dbReference>
<dbReference type="InterPro" id="IPR036249">
    <property type="entry name" value="Thioredoxin-like_sf"/>
</dbReference>
<keyword evidence="3" id="KW-1015">Disulfide bond</keyword>
<dbReference type="PANTHER" id="PTHR42852">
    <property type="entry name" value="THIOL:DISULFIDE INTERCHANGE PROTEIN DSBE"/>
    <property type="match status" value="1"/>
</dbReference>
<keyword evidence="4" id="KW-0676">Redox-active center</keyword>
<sequence length="373" mass="41800">MPLYYQNFKIIYSHSQHLLMKKYLYLFAVAILTGSCTKLPHITVNGRVEGLKDGVINIVDISGNSIAGQNITDGAVKIDTVFENPGYGVFVINKNGDKPQEADVYLEAGEYTVNADAGHLERYPAIKSSSALQNELTAFYTTQDEVFLKAQGKVASQVKQGDADIDGLKLKAFKQFIDKNPNSNAAAHLMLKMNYERDVEGYYAIFQKLNAGVKATEEGLFLQKKLSGMMKLLPGKDAPLVAGTTPDGKKFDKSALDKKVYVLDFWKAGNQVSRLNHQDMLSGMVKSLNPLKVGFISISLDNKKEWWTKAIADDKLNWTQYSDLKGDESDNAEAWAITRIPTYYILNGKWQVIERDVTYDRIEFVVNDYLAHH</sequence>
<keyword evidence="6" id="KW-1185">Reference proteome</keyword>
<dbReference type="AlphaFoldDB" id="A0A6I4IQ99"/>
<evidence type="ECO:0000256" key="3">
    <source>
        <dbReference type="ARBA" id="ARBA00023157"/>
    </source>
</evidence>
<accession>A0A6I4IQ99</accession>
<evidence type="ECO:0000256" key="1">
    <source>
        <dbReference type="ARBA" id="ARBA00004196"/>
    </source>
</evidence>
<dbReference type="OrthoDB" id="789332at2"/>
<dbReference type="SUPFAM" id="SSF52833">
    <property type="entry name" value="Thioredoxin-like"/>
    <property type="match status" value="1"/>
</dbReference>
<comment type="caution">
    <text evidence="5">The sequence shown here is derived from an EMBL/GenBank/DDBJ whole genome shotgun (WGS) entry which is preliminary data.</text>
</comment>